<feature type="transmembrane region" description="Helical" evidence="1">
    <location>
        <begin position="30"/>
        <end position="50"/>
    </location>
</feature>
<reference evidence="2" key="1">
    <citation type="submission" date="2014-09" db="EMBL/GenBank/DDBJ databases">
        <authorList>
            <person name="Magalhaes I.L.F."/>
            <person name="Oliveira U."/>
            <person name="Santos F.R."/>
            <person name="Vidigal T.H.D.A."/>
            <person name="Brescovit A.D."/>
            <person name="Santos A.J."/>
        </authorList>
    </citation>
    <scope>NUCLEOTIDE SEQUENCE</scope>
    <source>
        <tissue evidence="2">Shoot tissue taken approximately 20 cm above the soil surface</tissue>
    </source>
</reference>
<dbReference type="EMBL" id="GBRH01246645">
    <property type="protein sequence ID" value="JAD51250.1"/>
    <property type="molecule type" value="Transcribed_RNA"/>
</dbReference>
<name>A0A0A9AQR3_ARUDO</name>
<protein>
    <submittedName>
        <fullName evidence="2">Uncharacterized protein</fullName>
    </submittedName>
</protein>
<reference evidence="2" key="2">
    <citation type="journal article" date="2015" name="Data Brief">
        <title>Shoot transcriptome of the giant reed, Arundo donax.</title>
        <authorList>
            <person name="Barrero R.A."/>
            <person name="Guerrero F.D."/>
            <person name="Moolhuijzen P."/>
            <person name="Goolsby J.A."/>
            <person name="Tidwell J."/>
            <person name="Bellgard S.E."/>
            <person name="Bellgard M.I."/>
        </authorList>
    </citation>
    <scope>NUCLEOTIDE SEQUENCE</scope>
    <source>
        <tissue evidence="2">Shoot tissue taken approximately 20 cm above the soil surface</tissue>
    </source>
</reference>
<organism evidence="2">
    <name type="scientific">Arundo donax</name>
    <name type="common">Giant reed</name>
    <name type="synonym">Donax arundinaceus</name>
    <dbReference type="NCBI Taxonomy" id="35708"/>
    <lineage>
        <taxon>Eukaryota</taxon>
        <taxon>Viridiplantae</taxon>
        <taxon>Streptophyta</taxon>
        <taxon>Embryophyta</taxon>
        <taxon>Tracheophyta</taxon>
        <taxon>Spermatophyta</taxon>
        <taxon>Magnoliopsida</taxon>
        <taxon>Liliopsida</taxon>
        <taxon>Poales</taxon>
        <taxon>Poaceae</taxon>
        <taxon>PACMAD clade</taxon>
        <taxon>Arundinoideae</taxon>
        <taxon>Arundineae</taxon>
        <taxon>Arundo</taxon>
    </lineage>
</organism>
<sequence length="52" mass="6160">MTIDFRVCNLQFFFLHDIPHRNSVIRANSLLAILRITSYLMGLVLLFFLVNY</sequence>
<accession>A0A0A9AQR3</accession>
<keyword evidence="1" id="KW-0472">Membrane</keyword>
<keyword evidence="1" id="KW-0812">Transmembrane</keyword>
<dbReference type="AlphaFoldDB" id="A0A0A9AQR3"/>
<evidence type="ECO:0000256" key="1">
    <source>
        <dbReference type="SAM" id="Phobius"/>
    </source>
</evidence>
<keyword evidence="1" id="KW-1133">Transmembrane helix</keyword>
<evidence type="ECO:0000313" key="2">
    <source>
        <dbReference type="EMBL" id="JAD51250.1"/>
    </source>
</evidence>
<proteinExistence type="predicted"/>